<sequence length="234" mass="24966">MLVVVDANTSEATITLPRPITAADGYSLRMCVQNLTLANTQLPINDYCNEITVNGVTGVVDSGNYSAANLALLLDGVFSGINVSYDEISGKMTLAASTPFTIGGSMLDVLDVTAGTASSFTSIKNVDLSGVNGVHVVTTLQTDHISTKGICGVVASVQMVVPPLGVLFYRDDTEVQATTLGDRHVQSFTIRLLDDSWRPLLCNQSWSCVITIQQVYSGVRDLKRERPISLSAGY</sequence>
<evidence type="ECO:0000313" key="1">
    <source>
        <dbReference type="EMBL" id="KAG5190181.1"/>
    </source>
</evidence>
<keyword evidence="2" id="KW-1185">Reference proteome</keyword>
<dbReference type="AlphaFoldDB" id="A0A836CNT7"/>
<protein>
    <submittedName>
        <fullName evidence="1">Uncharacterized protein</fullName>
    </submittedName>
</protein>
<reference evidence="1" key="1">
    <citation type="submission" date="2021-02" db="EMBL/GenBank/DDBJ databases">
        <title>First Annotated Genome of the Yellow-green Alga Tribonema minus.</title>
        <authorList>
            <person name="Mahan K.M."/>
        </authorList>
    </citation>
    <scope>NUCLEOTIDE SEQUENCE</scope>
    <source>
        <strain evidence="1">UTEX B ZZ1240</strain>
    </source>
</reference>
<dbReference type="EMBL" id="JAFCMP010000037">
    <property type="protein sequence ID" value="KAG5190181.1"/>
    <property type="molecule type" value="Genomic_DNA"/>
</dbReference>
<organism evidence="1 2">
    <name type="scientific">Tribonema minus</name>
    <dbReference type="NCBI Taxonomy" id="303371"/>
    <lineage>
        <taxon>Eukaryota</taxon>
        <taxon>Sar</taxon>
        <taxon>Stramenopiles</taxon>
        <taxon>Ochrophyta</taxon>
        <taxon>PX clade</taxon>
        <taxon>Xanthophyceae</taxon>
        <taxon>Tribonematales</taxon>
        <taxon>Tribonemataceae</taxon>
        <taxon>Tribonema</taxon>
    </lineage>
</organism>
<gene>
    <name evidence="1" type="ORF">JKP88DRAFT_252345</name>
</gene>
<name>A0A836CNT7_9STRA</name>
<accession>A0A836CNT7</accession>
<comment type="caution">
    <text evidence="1">The sequence shown here is derived from an EMBL/GenBank/DDBJ whole genome shotgun (WGS) entry which is preliminary data.</text>
</comment>
<dbReference type="Proteomes" id="UP000664859">
    <property type="component" value="Unassembled WGS sequence"/>
</dbReference>
<evidence type="ECO:0000313" key="2">
    <source>
        <dbReference type="Proteomes" id="UP000664859"/>
    </source>
</evidence>
<proteinExistence type="predicted"/>